<dbReference type="Pfam" id="PF13814">
    <property type="entry name" value="Replic_Relax"/>
    <property type="match status" value="1"/>
</dbReference>
<dbReference type="KEGG" id="vg:65132312"/>
<dbReference type="RefSeq" id="YP_010113774.1">
    <property type="nucleotide sequence ID" value="NC_055908.1"/>
</dbReference>
<organism evidence="1 2">
    <name type="scientific">Bacillus phage DLc1</name>
    <dbReference type="NCBI Taxonomy" id="2777318"/>
    <lineage>
        <taxon>Viruses</taxon>
        <taxon>Duplodnaviria</taxon>
        <taxon>Heunggongvirae</taxon>
        <taxon>Uroviricota</taxon>
        <taxon>Caudoviricetes</taxon>
        <taxon>Salasmaviridae</taxon>
        <taxon>Huangshavirus</taxon>
        <taxon>Huangshavirus dlcuna</taxon>
    </lineage>
</organism>
<evidence type="ECO:0000313" key="2">
    <source>
        <dbReference type="Proteomes" id="UP000593635"/>
    </source>
</evidence>
<reference evidence="1 2" key="1">
    <citation type="submission" date="2020-09" db="EMBL/GenBank/DDBJ databases">
        <authorList>
            <person name="Li C."/>
            <person name="Ding Y."/>
            <person name="Wu Q."/>
        </authorList>
    </citation>
    <scope>NUCLEOTIDE SEQUENCE [LARGE SCALE GENOMIC DNA]</scope>
</reference>
<dbReference type="GeneID" id="65132312"/>
<name>A0A7M1RPF6_9CAUD</name>
<protein>
    <recommendedName>
        <fullName evidence="3">Replication-relaxation</fullName>
    </recommendedName>
</protein>
<evidence type="ECO:0000313" key="1">
    <source>
        <dbReference type="EMBL" id="QOR56293.1"/>
    </source>
</evidence>
<dbReference type="InterPro" id="IPR025855">
    <property type="entry name" value="Replic_Relax"/>
</dbReference>
<keyword evidence="2" id="KW-1185">Reference proteome</keyword>
<proteinExistence type="predicted"/>
<sequence>MRVRDKEILEDLKRFRCMSRDDIVELHFKGLVKDVSTCNMVMKRLRRDGYVDVNSDRKQFIYFHSEINMKRNSQKIDHFLGVVDVYKQLCEYEKPKVFDVEPKFGKGYIEPDAFVIWRRSPFYIEVQKSIYSDKVMKDKMNRYEQFYHSRKWMNESWQPKNNKFFPSVLMITDKKYEIQTNNFRVFQAKSIKEFMESVK</sequence>
<accession>A0A7M1RPF6</accession>
<evidence type="ECO:0008006" key="3">
    <source>
        <dbReference type="Google" id="ProtNLM"/>
    </source>
</evidence>
<dbReference type="EMBL" id="MW012634">
    <property type="protein sequence ID" value="QOR56293.1"/>
    <property type="molecule type" value="Genomic_DNA"/>
</dbReference>
<dbReference type="Proteomes" id="UP000593635">
    <property type="component" value="Segment"/>
</dbReference>